<organism evidence="1 2">
    <name type="scientific">Corynebacterium mustelae</name>
    <dbReference type="NCBI Taxonomy" id="571915"/>
    <lineage>
        <taxon>Bacteria</taxon>
        <taxon>Bacillati</taxon>
        <taxon>Actinomycetota</taxon>
        <taxon>Actinomycetes</taxon>
        <taxon>Mycobacteriales</taxon>
        <taxon>Corynebacteriaceae</taxon>
        <taxon>Corynebacterium</taxon>
    </lineage>
</organism>
<dbReference type="EMBL" id="CP011542">
    <property type="protein sequence ID" value="AKK05420.1"/>
    <property type="molecule type" value="Genomic_DNA"/>
</dbReference>
<dbReference type="STRING" id="571915.CMUST_05410"/>
<gene>
    <name evidence="1" type="ORF">CMUST_05410</name>
</gene>
<reference evidence="1 2" key="1">
    <citation type="journal article" date="2015" name="Genome Announc.">
        <title>Complete Genome Sequence of the Type Strain Corynebacterium mustelae DSM 45274, Isolated from Various Tissues of a Male Ferret with Lethal Sepsis.</title>
        <authorList>
            <person name="Ruckert C."/>
            <person name="Eimer J."/>
            <person name="Winkler A."/>
            <person name="Tauch A."/>
        </authorList>
    </citation>
    <scope>NUCLEOTIDE SEQUENCE [LARGE SCALE GENOMIC DNA]</scope>
    <source>
        <strain evidence="1 2">DSM 45274</strain>
    </source>
</reference>
<name>A0A0G3GY06_9CORY</name>
<dbReference type="AlphaFoldDB" id="A0A0G3GY06"/>
<dbReference type="PATRIC" id="fig|571915.4.peg.1146"/>
<dbReference type="OrthoDB" id="1160422at2"/>
<proteinExistence type="predicted"/>
<evidence type="ECO:0000313" key="2">
    <source>
        <dbReference type="Proteomes" id="UP000035199"/>
    </source>
</evidence>
<protein>
    <submittedName>
        <fullName evidence="1">Uncharacterized protein</fullName>
    </submittedName>
</protein>
<dbReference type="KEGG" id="cmv:CMUST_05410"/>
<dbReference type="RefSeq" id="WP_052844543.1">
    <property type="nucleotide sequence ID" value="NZ_CP011542.1"/>
</dbReference>
<accession>A0A0G3GY06</accession>
<evidence type="ECO:0000313" key="1">
    <source>
        <dbReference type="EMBL" id="AKK05420.1"/>
    </source>
</evidence>
<reference evidence="2" key="2">
    <citation type="submission" date="2015-05" db="EMBL/GenBank/DDBJ databases">
        <title>Complete genome sequence of Corynebacterium mustelae DSM 45274, isolated from various tissues of a male ferret with lethal sepsis.</title>
        <authorList>
            <person name="Ruckert C."/>
            <person name="Albersmeier A."/>
            <person name="Winkler A."/>
            <person name="Tauch A."/>
        </authorList>
    </citation>
    <scope>NUCLEOTIDE SEQUENCE [LARGE SCALE GENOMIC DNA]</scope>
    <source>
        <strain evidence="2">DSM 45274</strain>
    </source>
</reference>
<sequence length="154" mass="17518">MHIDIKEFFRTGQFGPINAPLNKTEVTKLLNNPDEEWDNDYGGSIWTYGNIELHFFDDTVTCVFTDHFAFTPLSAGDHISLDPWFFTDITALSLAEVSEHLDRATIEYEIQHTSLNITMTLESGVSLIFENPDDIPNLPDSLHTCSAFSKDYRP</sequence>
<keyword evidence="2" id="KW-1185">Reference proteome</keyword>
<dbReference type="Proteomes" id="UP000035199">
    <property type="component" value="Chromosome"/>
</dbReference>